<evidence type="ECO:0000313" key="1">
    <source>
        <dbReference type="EMBL" id="DAG04511.1"/>
    </source>
</evidence>
<name>A0A8S5VD06_9CAUD</name>
<accession>A0A8S5VD06</accession>
<sequence length="56" mass="6251">MPFGLGITNLFLLVKSILFMGIIEEHRKIPYQGSTLQFPIGKSLLLTGIRDSKFNG</sequence>
<proteinExistence type="predicted"/>
<dbReference type="EMBL" id="BK016244">
    <property type="protein sequence ID" value="DAG04511.1"/>
    <property type="molecule type" value="Genomic_DNA"/>
</dbReference>
<reference evidence="1" key="1">
    <citation type="journal article" date="2021" name="Proc. Natl. Acad. Sci. U.S.A.">
        <title>A Catalog of Tens of Thousands of Viruses from Human Metagenomes Reveals Hidden Associations with Chronic Diseases.</title>
        <authorList>
            <person name="Tisza M.J."/>
            <person name="Buck C.B."/>
        </authorList>
    </citation>
    <scope>NUCLEOTIDE SEQUENCE</scope>
    <source>
        <strain evidence="1">CtDXu9</strain>
    </source>
</reference>
<organism evidence="1">
    <name type="scientific">Siphoviridae sp. ctDXu9</name>
    <dbReference type="NCBI Taxonomy" id="2825387"/>
    <lineage>
        <taxon>Viruses</taxon>
        <taxon>Duplodnaviria</taxon>
        <taxon>Heunggongvirae</taxon>
        <taxon>Uroviricota</taxon>
        <taxon>Caudoviricetes</taxon>
    </lineage>
</organism>
<protein>
    <submittedName>
        <fullName evidence="1">Uncharacterized protein</fullName>
    </submittedName>
</protein>